<organism evidence="1 2">
    <name type="scientific">Portunus trituberculatus</name>
    <name type="common">Swimming crab</name>
    <name type="synonym">Neptunus trituberculatus</name>
    <dbReference type="NCBI Taxonomy" id="210409"/>
    <lineage>
        <taxon>Eukaryota</taxon>
        <taxon>Metazoa</taxon>
        <taxon>Ecdysozoa</taxon>
        <taxon>Arthropoda</taxon>
        <taxon>Crustacea</taxon>
        <taxon>Multicrustacea</taxon>
        <taxon>Malacostraca</taxon>
        <taxon>Eumalacostraca</taxon>
        <taxon>Eucarida</taxon>
        <taxon>Decapoda</taxon>
        <taxon>Pleocyemata</taxon>
        <taxon>Brachyura</taxon>
        <taxon>Eubrachyura</taxon>
        <taxon>Portunoidea</taxon>
        <taxon>Portunidae</taxon>
        <taxon>Portuninae</taxon>
        <taxon>Portunus</taxon>
    </lineage>
</organism>
<reference evidence="1 2" key="1">
    <citation type="submission" date="2019-05" db="EMBL/GenBank/DDBJ databases">
        <title>Another draft genome of Portunus trituberculatus and its Hox gene families provides insights of decapod evolution.</title>
        <authorList>
            <person name="Jeong J.-H."/>
            <person name="Song I."/>
            <person name="Kim S."/>
            <person name="Choi T."/>
            <person name="Kim D."/>
            <person name="Ryu S."/>
            <person name="Kim W."/>
        </authorList>
    </citation>
    <scope>NUCLEOTIDE SEQUENCE [LARGE SCALE GENOMIC DNA]</scope>
    <source>
        <tissue evidence="1">Muscle</tissue>
    </source>
</reference>
<dbReference type="AlphaFoldDB" id="A0A5B7DA44"/>
<protein>
    <submittedName>
        <fullName evidence="1">Uncharacterized protein</fullName>
    </submittedName>
</protein>
<gene>
    <name evidence="1" type="ORF">E2C01_010907</name>
</gene>
<evidence type="ECO:0000313" key="2">
    <source>
        <dbReference type="Proteomes" id="UP000324222"/>
    </source>
</evidence>
<keyword evidence="2" id="KW-1185">Reference proteome</keyword>
<name>A0A5B7DA44_PORTR</name>
<accession>A0A5B7DA44</accession>
<sequence length="74" mass="8178">MQNISTGEEGIDRSWGDSRRVAAAAGGWRAPKRIGRLKGARRAVFGVGMRVRDEASTTHGFLFESLYQFVLADH</sequence>
<proteinExistence type="predicted"/>
<evidence type="ECO:0000313" key="1">
    <source>
        <dbReference type="EMBL" id="MPC18035.1"/>
    </source>
</evidence>
<comment type="caution">
    <text evidence="1">The sequence shown here is derived from an EMBL/GenBank/DDBJ whole genome shotgun (WGS) entry which is preliminary data.</text>
</comment>
<dbReference type="Proteomes" id="UP000324222">
    <property type="component" value="Unassembled WGS sequence"/>
</dbReference>
<dbReference type="EMBL" id="VSRR010000641">
    <property type="protein sequence ID" value="MPC18035.1"/>
    <property type="molecule type" value="Genomic_DNA"/>
</dbReference>